<dbReference type="Proteomes" id="UP000076420">
    <property type="component" value="Unassembled WGS sequence"/>
</dbReference>
<name>A0A2C9LZ66_BIOGL</name>
<dbReference type="GO" id="GO:0007018">
    <property type="term" value="P:microtubule-based movement"/>
    <property type="evidence" value="ECO:0007669"/>
    <property type="project" value="InterPro"/>
</dbReference>
<dbReference type="InterPro" id="IPR035699">
    <property type="entry name" value="AAA_6"/>
</dbReference>
<dbReference type="PANTHER" id="PTHR45703">
    <property type="entry name" value="DYNEIN HEAVY CHAIN"/>
    <property type="match status" value="1"/>
</dbReference>
<dbReference type="InterPro" id="IPR043157">
    <property type="entry name" value="Dynein_AAA1S"/>
</dbReference>
<dbReference type="VEuPathDB" id="VectorBase:BGLAX_027614"/>
<dbReference type="PANTHER" id="PTHR45703:SF36">
    <property type="entry name" value="DYNEIN HEAVY CHAIN, CYTOPLASMIC"/>
    <property type="match status" value="1"/>
</dbReference>
<dbReference type="GO" id="GO:0045505">
    <property type="term" value="F:dynein intermediate chain binding"/>
    <property type="evidence" value="ECO:0007669"/>
    <property type="project" value="InterPro"/>
</dbReference>
<dbReference type="SUPFAM" id="SSF52540">
    <property type="entry name" value="P-loop containing nucleoside triphosphate hydrolases"/>
    <property type="match status" value="1"/>
</dbReference>
<dbReference type="GO" id="GO:0030286">
    <property type="term" value="C:dynein complex"/>
    <property type="evidence" value="ECO:0007669"/>
    <property type="project" value="InterPro"/>
</dbReference>
<dbReference type="GO" id="GO:0005524">
    <property type="term" value="F:ATP binding"/>
    <property type="evidence" value="ECO:0007669"/>
    <property type="project" value="InterPro"/>
</dbReference>
<evidence type="ECO:0000313" key="3">
    <source>
        <dbReference type="Proteomes" id="UP000076420"/>
    </source>
</evidence>
<reference evidence="2" key="1">
    <citation type="submission" date="2020-05" db="UniProtKB">
        <authorList>
            <consortium name="EnsemblMetazoa"/>
        </authorList>
    </citation>
    <scope>IDENTIFICATION</scope>
    <source>
        <strain evidence="2">BB02</strain>
    </source>
</reference>
<dbReference type="KEGG" id="bgt:106060369"/>
<gene>
    <name evidence="2" type="primary">106060369</name>
</gene>
<organism evidence="2 3">
    <name type="scientific">Biomphalaria glabrata</name>
    <name type="common">Bloodfluke planorb</name>
    <name type="synonym">Freshwater snail</name>
    <dbReference type="NCBI Taxonomy" id="6526"/>
    <lineage>
        <taxon>Eukaryota</taxon>
        <taxon>Metazoa</taxon>
        <taxon>Spiralia</taxon>
        <taxon>Lophotrochozoa</taxon>
        <taxon>Mollusca</taxon>
        <taxon>Gastropoda</taxon>
        <taxon>Heterobranchia</taxon>
        <taxon>Euthyneura</taxon>
        <taxon>Panpulmonata</taxon>
        <taxon>Hygrophila</taxon>
        <taxon>Lymnaeoidea</taxon>
        <taxon>Planorbidae</taxon>
        <taxon>Biomphalaria</taxon>
    </lineage>
</organism>
<dbReference type="AlphaFoldDB" id="A0A2C9LZ66"/>
<evidence type="ECO:0000313" key="2">
    <source>
        <dbReference type="EnsemblMetazoa" id="BGLB036669-PA"/>
    </source>
</evidence>
<feature type="domain" description="Dynein heavy chain hydrolytic ATP-binding dynein motor region" evidence="1">
    <location>
        <begin position="1"/>
        <end position="151"/>
    </location>
</feature>
<dbReference type="Gene3D" id="3.40.50.300">
    <property type="entry name" value="P-loop containing nucleotide triphosphate hydrolases"/>
    <property type="match status" value="1"/>
</dbReference>
<dbReference type="Gene3D" id="1.10.8.710">
    <property type="match status" value="1"/>
</dbReference>
<accession>A0A2C9LZ66</accession>
<dbReference type="EnsemblMetazoa" id="BGLB036669-RA">
    <property type="protein sequence ID" value="BGLB036669-PA"/>
    <property type="gene ID" value="BGLB036669"/>
</dbReference>
<dbReference type="OrthoDB" id="5593012at2759"/>
<evidence type="ECO:0000259" key="1">
    <source>
        <dbReference type="Pfam" id="PF12774"/>
    </source>
</evidence>
<dbReference type="InterPro" id="IPR026983">
    <property type="entry name" value="DHC"/>
</dbReference>
<dbReference type="Pfam" id="PF12774">
    <property type="entry name" value="AAA_6"/>
    <property type="match status" value="1"/>
</dbReference>
<protein>
    <recommendedName>
        <fullName evidence="1">Dynein heavy chain hydrolytic ATP-binding dynein motor region domain-containing protein</fullName>
    </recommendedName>
</protein>
<dbReference type="InterPro" id="IPR027417">
    <property type="entry name" value="P-loop_NTPase"/>
</dbReference>
<dbReference type="GO" id="GO:0051959">
    <property type="term" value="F:dynein light intermediate chain binding"/>
    <property type="evidence" value="ECO:0007669"/>
    <property type="project" value="InterPro"/>
</dbReference>
<sequence>MMGGFFSGLAQSGAWCCFDEFNRINIEVLSVIAQQLITIRNAKVAKLNRFMFEGREIKLVHTCAAFITMNPGYAGRTELPDNLQALFRPISMMVPDYGLIAEVILYSEGFESSRTLAKKMVQMYKLCSEQLSQQDHYDFGMRAVKSVLVMEKDRILTNRKIYERF</sequence>
<proteinExistence type="predicted"/>
<dbReference type="STRING" id="6526.A0A2C9LZ66"/>
<dbReference type="VEuPathDB" id="VectorBase:BGLB036669"/>